<sequence length="82" mass="9547">MESIRAYLKKENNWFFIPLALISILVLTLNRTGPLEGHLRPVGFILFIILCISLIVICRHSKWKIAVILLYFIFFGLIPFLD</sequence>
<reference evidence="2 3" key="1">
    <citation type="journal article" date="2017" name="Int. J. Syst. Evol. Microbiol.">
        <title>Bacillus notoginsengisoli sp. nov., a novel bacterium isolated from the rhizosphere of Panax notoginseng.</title>
        <authorList>
            <person name="Zhang M.Y."/>
            <person name="Cheng J."/>
            <person name="Cai Y."/>
            <person name="Zhang T.Y."/>
            <person name="Wu Y.Y."/>
            <person name="Manikprabhu D."/>
            <person name="Li W.J."/>
            <person name="Zhang Y.X."/>
        </authorList>
    </citation>
    <scope>NUCLEOTIDE SEQUENCE [LARGE SCALE GENOMIC DNA]</scope>
    <source>
        <strain evidence="2 3">JCM 30743</strain>
    </source>
</reference>
<proteinExistence type="predicted"/>
<feature type="transmembrane region" description="Helical" evidence="1">
    <location>
        <begin position="12"/>
        <end position="29"/>
    </location>
</feature>
<protein>
    <submittedName>
        <fullName evidence="2">Uncharacterized protein</fullName>
    </submittedName>
</protein>
<name>A0A417YZR2_9BACI</name>
<comment type="caution">
    <text evidence="2">The sequence shown here is derived from an EMBL/GenBank/DDBJ whole genome shotgun (WGS) entry which is preliminary data.</text>
</comment>
<keyword evidence="1" id="KW-0812">Transmembrane</keyword>
<keyword evidence="1" id="KW-1133">Transmembrane helix</keyword>
<feature type="transmembrane region" description="Helical" evidence="1">
    <location>
        <begin position="41"/>
        <end position="58"/>
    </location>
</feature>
<evidence type="ECO:0000313" key="2">
    <source>
        <dbReference type="EMBL" id="RHW43399.1"/>
    </source>
</evidence>
<gene>
    <name evidence="2" type="ORF">D1B31_01685</name>
</gene>
<evidence type="ECO:0000313" key="3">
    <source>
        <dbReference type="Proteomes" id="UP000284416"/>
    </source>
</evidence>
<dbReference type="Proteomes" id="UP000284416">
    <property type="component" value="Unassembled WGS sequence"/>
</dbReference>
<evidence type="ECO:0000256" key="1">
    <source>
        <dbReference type="SAM" id="Phobius"/>
    </source>
</evidence>
<feature type="transmembrane region" description="Helical" evidence="1">
    <location>
        <begin position="65"/>
        <end position="81"/>
    </location>
</feature>
<dbReference type="AlphaFoldDB" id="A0A417YZR2"/>
<keyword evidence="1" id="KW-0472">Membrane</keyword>
<dbReference type="EMBL" id="QWEG01000001">
    <property type="protein sequence ID" value="RHW43399.1"/>
    <property type="molecule type" value="Genomic_DNA"/>
</dbReference>
<organism evidence="2 3">
    <name type="scientific">Neobacillus notoginsengisoli</name>
    <dbReference type="NCBI Taxonomy" id="1578198"/>
    <lineage>
        <taxon>Bacteria</taxon>
        <taxon>Bacillati</taxon>
        <taxon>Bacillota</taxon>
        <taxon>Bacilli</taxon>
        <taxon>Bacillales</taxon>
        <taxon>Bacillaceae</taxon>
        <taxon>Neobacillus</taxon>
    </lineage>
</organism>
<keyword evidence="3" id="KW-1185">Reference proteome</keyword>
<accession>A0A417YZR2</accession>